<keyword evidence="3 6" id="KW-0067">ATP-binding</keyword>
<organism evidence="6 7">
    <name type="scientific">Arcicella gelida</name>
    <dbReference type="NCBI Taxonomy" id="2984195"/>
    <lineage>
        <taxon>Bacteria</taxon>
        <taxon>Pseudomonadati</taxon>
        <taxon>Bacteroidota</taxon>
        <taxon>Cytophagia</taxon>
        <taxon>Cytophagales</taxon>
        <taxon>Flectobacillaceae</taxon>
        <taxon>Arcicella</taxon>
    </lineage>
</organism>
<dbReference type="SUPFAM" id="SSF55874">
    <property type="entry name" value="ATPase domain of HSP90 chaperone/DNA topoisomerase II/histidine kinase"/>
    <property type="match status" value="1"/>
</dbReference>
<evidence type="ECO:0000313" key="6">
    <source>
        <dbReference type="EMBL" id="MEA5405476.1"/>
    </source>
</evidence>
<dbReference type="RefSeq" id="WP_323698881.1">
    <property type="nucleotide sequence ID" value="NZ_JAYGIL010000036.1"/>
</dbReference>
<accession>A0ABU5SAS9</accession>
<protein>
    <submittedName>
        <fullName evidence="6">ATP-binding protein</fullName>
    </submittedName>
</protein>
<evidence type="ECO:0000313" key="7">
    <source>
        <dbReference type="Proteomes" id="UP001303899"/>
    </source>
</evidence>
<dbReference type="PANTHER" id="PTHR11528">
    <property type="entry name" value="HEAT SHOCK PROTEIN 90 FAMILY MEMBER"/>
    <property type="match status" value="1"/>
</dbReference>
<dbReference type="Pfam" id="PF13589">
    <property type="entry name" value="HATPase_c_3"/>
    <property type="match status" value="1"/>
</dbReference>
<comment type="caution">
    <text evidence="6">The sequence shown here is derived from an EMBL/GenBank/DDBJ whole genome shotgun (WGS) entry which is preliminary data.</text>
</comment>
<sequence>MTSSRIERTSIWKNTLAHREFDEFKNEREILRNAFWQLRKNTSFLVTQIARTLPELTQHDISHLDALWETGSIIIGDEFDLTPLEGFVLGAAFLLHDSALSFEAFENGKTGLRTTIQWKDAFADIKESNPNLSNEELEHQADFATLRNLHAYQAEKLLHIKWKDNSTGSEMFLLENHELRNHLGKLIGQIASSHHWDIETVVSTFNAQLNVPTGYPREWRIDAVKLACILRCADAIHIDNERAPDFLHALLKRNGVSFDHWIAQNRLAKVDIDQADPNKETILFTSTIDFKETDSNAWYTAYDAICLADREIKSCNLILGNRGGKLFKVKNIKGIGSPESMSSYIKSDGWEPRSAKVHVGNIEKVISNLGGEMLYGAGSDNLGIILREMIQNARDALKARGALDNNFEGKITINLSKDVTSTWITIEDNGIGMSERILTGPLLDFGTSFWTSSLVQSEFPGLRSSKFKSIGKFGIGFYSVFMLAEQVFVSSRNYTAGLSDIRQLKFNNGFSLRPILSKGTPSNFNSSLSTQVKLKLKPNMVSDDLLVEIKTNRMGSINFKVPFGDYLSSICAGLDVPVFYKELDKNEIKVHESITSANFDILKWLTKISFAEFQPDSASTKEYIVNNIARIKPIIENGNILGIAAINTKIDRTQQDFLRIETVGGLAYDVHSREANRYIGYLDYTPKSAKREMDHYTASPETMQEWGKQQLNELMKLNLSPFEKYIASSSLCHFKIDPSNLAVIPIICNGQMKFLSFEDLAELSTRVCIAFLNSSLGDGGHMEMHHSISELEGYALIRPLALGSFLSLKIDNGIPENNLSILDCLYRAILKKGYNPALGELVSVGINSFNQNISAITLAAIK</sequence>
<reference evidence="6 7" key="1">
    <citation type="submission" date="2023-12" db="EMBL/GenBank/DDBJ databases">
        <title>Novel species of the genus Arcicella isolated from rivers.</title>
        <authorList>
            <person name="Lu H."/>
        </authorList>
    </citation>
    <scope>NUCLEOTIDE SEQUENCE [LARGE SCALE GENOMIC DNA]</scope>
    <source>
        <strain evidence="6 7">DC2W</strain>
    </source>
</reference>
<name>A0ABU5SAS9_9BACT</name>
<dbReference type="InterPro" id="IPR001404">
    <property type="entry name" value="Hsp90_fam"/>
</dbReference>
<dbReference type="InterPro" id="IPR020575">
    <property type="entry name" value="Hsp90_N"/>
</dbReference>
<gene>
    <name evidence="6" type="ORF">VB776_21230</name>
</gene>
<evidence type="ECO:0000259" key="5">
    <source>
        <dbReference type="SMART" id="SM00387"/>
    </source>
</evidence>
<dbReference type="PRINTS" id="PR00775">
    <property type="entry name" value="HEATSHOCK90"/>
</dbReference>
<evidence type="ECO:0000256" key="3">
    <source>
        <dbReference type="ARBA" id="ARBA00022840"/>
    </source>
</evidence>
<dbReference type="Gene3D" id="3.30.565.10">
    <property type="entry name" value="Histidine kinase-like ATPase, C-terminal domain"/>
    <property type="match status" value="1"/>
</dbReference>
<dbReference type="InterPro" id="IPR036890">
    <property type="entry name" value="HATPase_C_sf"/>
</dbReference>
<keyword evidence="7" id="KW-1185">Reference proteome</keyword>
<dbReference type="GO" id="GO:0005524">
    <property type="term" value="F:ATP binding"/>
    <property type="evidence" value="ECO:0007669"/>
    <property type="project" value="UniProtKB-KW"/>
</dbReference>
<dbReference type="InterPro" id="IPR003594">
    <property type="entry name" value="HATPase_dom"/>
</dbReference>
<dbReference type="Proteomes" id="UP001303899">
    <property type="component" value="Unassembled WGS sequence"/>
</dbReference>
<evidence type="ECO:0000256" key="4">
    <source>
        <dbReference type="ARBA" id="ARBA00023186"/>
    </source>
</evidence>
<evidence type="ECO:0000256" key="1">
    <source>
        <dbReference type="ARBA" id="ARBA00008239"/>
    </source>
</evidence>
<feature type="domain" description="Histidine kinase/HSP90-like ATPase" evidence="5">
    <location>
        <begin position="377"/>
        <end position="540"/>
    </location>
</feature>
<proteinExistence type="inferred from homology"/>
<dbReference type="InterPro" id="IPR056471">
    <property type="entry name" value="HD-CE"/>
</dbReference>
<dbReference type="SMART" id="SM00387">
    <property type="entry name" value="HATPase_c"/>
    <property type="match status" value="1"/>
</dbReference>
<comment type="similarity">
    <text evidence="1">Belongs to the heat shock protein 90 family.</text>
</comment>
<evidence type="ECO:0000256" key="2">
    <source>
        <dbReference type="ARBA" id="ARBA00022741"/>
    </source>
</evidence>
<keyword evidence="2" id="KW-0547">Nucleotide-binding</keyword>
<keyword evidence="4" id="KW-0143">Chaperone</keyword>
<dbReference type="EMBL" id="JAYGIL010000036">
    <property type="protein sequence ID" value="MEA5405476.1"/>
    <property type="molecule type" value="Genomic_DNA"/>
</dbReference>
<dbReference type="Pfam" id="PF24391">
    <property type="entry name" value="HD-CE"/>
    <property type="match status" value="1"/>
</dbReference>